<sequence>MSRFDLRDVSERLTKSRSVESVISEFLRSLHAMRSDWSATLAFYEVSQDALVDVYELDRGRLVRRNIIVPVEQLPHTLVRKVFHSTAPIHQNGRETTFSAGGSTTHYMPPRSEASDLMALTVLTEWESCVCMPLSYQDDLIAMLVLASPRKNAFAGKALAEVIPLKSIATVALAQNLYRSSRRPVRTAAETVEPPPDDLRHEAADLREQSLQLDQENRDRAAQIEDLLGRIETLDRSSSNYKDELERVKLAVGAMEQTSESTVEVLTEAYQRLQSTQWTLEELEGTLAAIKDVFQLLSEEVSQDYLPEVIVEWFCAHQDVSRCSLLVPDASGATLQVASHRGIDPAVAGRVRVRVGQGVAGWVAAHRKPLYVRVSSDAKSLARSPDGTYNSDSFIVVPMVHNGRLSGVLNLSNRNDGQGFTQADLDRAMLVASAFAVAFGGQQVARQSAAWS</sequence>
<evidence type="ECO:0000313" key="3">
    <source>
        <dbReference type="Proteomes" id="UP000319836"/>
    </source>
</evidence>
<dbReference type="SMART" id="SM00065">
    <property type="entry name" value="GAF"/>
    <property type="match status" value="1"/>
</dbReference>
<evidence type="ECO:0000259" key="1">
    <source>
        <dbReference type="SMART" id="SM00065"/>
    </source>
</evidence>
<evidence type="ECO:0000313" key="2">
    <source>
        <dbReference type="EMBL" id="TMQ69847.1"/>
    </source>
</evidence>
<dbReference type="SUPFAM" id="SSF55781">
    <property type="entry name" value="GAF domain-like"/>
    <property type="match status" value="1"/>
</dbReference>
<protein>
    <submittedName>
        <fullName evidence="2">GAF domain-containing protein</fullName>
    </submittedName>
</protein>
<dbReference type="Pfam" id="PF01590">
    <property type="entry name" value="GAF"/>
    <property type="match status" value="1"/>
</dbReference>
<dbReference type="AlphaFoldDB" id="A0A538U1S7"/>
<dbReference type="InterPro" id="IPR029016">
    <property type="entry name" value="GAF-like_dom_sf"/>
</dbReference>
<comment type="caution">
    <text evidence="2">The sequence shown here is derived from an EMBL/GenBank/DDBJ whole genome shotgun (WGS) entry which is preliminary data.</text>
</comment>
<dbReference type="InterPro" id="IPR003018">
    <property type="entry name" value="GAF"/>
</dbReference>
<dbReference type="Gene3D" id="3.30.450.40">
    <property type="match status" value="2"/>
</dbReference>
<proteinExistence type="predicted"/>
<dbReference type="Proteomes" id="UP000319836">
    <property type="component" value="Unassembled WGS sequence"/>
</dbReference>
<gene>
    <name evidence="2" type="ORF">E6K80_10430</name>
</gene>
<name>A0A538U1S7_UNCEI</name>
<reference evidence="2 3" key="1">
    <citation type="journal article" date="2019" name="Nat. Microbiol.">
        <title>Mediterranean grassland soil C-N compound turnover is dependent on rainfall and depth, and is mediated by genomically divergent microorganisms.</title>
        <authorList>
            <person name="Diamond S."/>
            <person name="Andeer P.F."/>
            <person name="Li Z."/>
            <person name="Crits-Christoph A."/>
            <person name="Burstein D."/>
            <person name="Anantharaman K."/>
            <person name="Lane K.R."/>
            <person name="Thomas B.C."/>
            <person name="Pan C."/>
            <person name="Northen T.R."/>
            <person name="Banfield J.F."/>
        </authorList>
    </citation>
    <scope>NUCLEOTIDE SEQUENCE [LARGE SCALE GENOMIC DNA]</scope>
    <source>
        <strain evidence="2">WS_10</strain>
    </source>
</reference>
<dbReference type="EMBL" id="VBPA01000260">
    <property type="protein sequence ID" value="TMQ69847.1"/>
    <property type="molecule type" value="Genomic_DNA"/>
</dbReference>
<organism evidence="2 3">
    <name type="scientific">Eiseniibacteriota bacterium</name>
    <dbReference type="NCBI Taxonomy" id="2212470"/>
    <lineage>
        <taxon>Bacteria</taxon>
        <taxon>Candidatus Eiseniibacteriota</taxon>
    </lineage>
</organism>
<feature type="domain" description="GAF" evidence="1">
    <location>
        <begin position="289"/>
        <end position="449"/>
    </location>
</feature>
<accession>A0A538U1S7</accession>